<dbReference type="AlphaFoldDB" id="A0A0F9REH5"/>
<comment type="caution">
    <text evidence="2">The sequence shown here is derived from an EMBL/GenBank/DDBJ whole genome shotgun (WGS) entry which is preliminary data.</text>
</comment>
<protein>
    <submittedName>
        <fullName evidence="2">Uncharacterized protein</fullName>
    </submittedName>
</protein>
<name>A0A0F9REH5_9ZZZZ</name>
<organism evidence="2">
    <name type="scientific">marine sediment metagenome</name>
    <dbReference type="NCBI Taxonomy" id="412755"/>
    <lineage>
        <taxon>unclassified sequences</taxon>
        <taxon>metagenomes</taxon>
        <taxon>ecological metagenomes</taxon>
    </lineage>
</organism>
<accession>A0A0F9REH5</accession>
<feature type="region of interest" description="Disordered" evidence="1">
    <location>
        <begin position="72"/>
        <end position="92"/>
    </location>
</feature>
<reference evidence="2" key="1">
    <citation type="journal article" date="2015" name="Nature">
        <title>Complex archaea that bridge the gap between prokaryotes and eukaryotes.</title>
        <authorList>
            <person name="Spang A."/>
            <person name="Saw J.H."/>
            <person name="Jorgensen S.L."/>
            <person name="Zaremba-Niedzwiedzka K."/>
            <person name="Martijn J."/>
            <person name="Lind A.E."/>
            <person name="van Eijk R."/>
            <person name="Schleper C."/>
            <person name="Guy L."/>
            <person name="Ettema T.J."/>
        </authorList>
    </citation>
    <scope>NUCLEOTIDE SEQUENCE</scope>
</reference>
<evidence type="ECO:0000313" key="2">
    <source>
        <dbReference type="EMBL" id="KKN54880.1"/>
    </source>
</evidence>
<proteinExistence type="predicted"/>
<dbReference type="EMBL" id="LAZR01000908">
    <property type="protein sequence ID" value="KKN54880.1"/>
    <property type="molecule type" value="Genomic_DNA"/>
</dbReference>
<evidence type="ECO:0000256" key="1">
    <source>
        <dbReference type="SAM" id="MobiDB-lite"/>
    </source>
</evidence>
<sequence length="92" mass="10593">MKKTSPCQGCGVQVEFRAYPKPYCLKCRKEKRESLEARCSICGAKSEGFYCDFHLAELRQKGGKSFEEIAKRNKSHEFRRSRTTSDKVHLDG</sequence>
<gene>
    <name evidence="2" type="ORF">LCGC14_0587730</name>
</gene>